<evidence type="ECO:0000313" key="3">
    <source>
        <dbReference type="EMBL" id="CAD7202268.1"/>
    </source>
</evidence>
<dbReference type="InterPro" id="IPR050468">
    <property type="entry name" value="Cuticle_Struct_Prot"/>
</dbReference>
<evidence type="ECO:0000256" key="1">
    <source>
        <dbReference type="PROSITE-ProRule" id="PRU00497"/>
    </source>
</evidence>
<keyword evidence="2" id="KW-1133">Transmembrane helix</keyword>
<sequence length="177" mass="19660">MLNRYKFCSPYLDCRIAIECYKKKGFEFDINTPRSVNGPVRLKVLLIKASCSTITTIMQMLILLCLAAMVMASPQYKAPIPIIAYENENSPDGSYSYGYESADGTKSEQRGSQRVVGTSADDIGTVVDGAVSYTGDDGKRYELTYISDENGYQPKGDFLPSKPDYLLRVFSRGLRAN</sequence>
<dbReference type="EMBL" id="OA569170">
    <property type="protein sequence ID" value="CAD7202268.1"/>
    <property type="molecule type" value="Genomic_DNA"/>
</dbReference>
<proteinExistence type="predicted"/>
<keyword evidence="2" id="KW-0472">Membrane</keyword>
<name>A0A7R8VTA3_TIMDO</name>
<accession>A0A7R8VTA3</accession>
<protein>
    <submittedName>
        <fullName evidence="3">Uncharacterized protein</fullName>
    </submittedName>
</protein>
<keyword evidence="1" id="KW-0193">Cuticle</keyword>
<evidence type="ECO:0000256" key="2">
    <source>
        <dbReference type="SAM" id="Phobius"/>
    </source>
</evidence>
<dbReference type="AlphaFoldDB" id="A0A7R8VTA3"/>
<dbReference type="PROSITE" id="PS51155">
    <property type="entry name" value="CHIT_BIND_RR_2"/>
    <property type="match status" value="1"/>
</dbReference>
<dbReference type="PANTHER" id="PTHR10380:SF229">
    <property type="entry name" value="CUTICULAR PROTEIN 49AF, ISOFORM A"/>
    <property type="match status" value="1"/>
</dbReference>
<organism evidence="3">
    <name type="scientific">Timema douglasi</name>
    <name type="common">Walking stick</name>
    <dbReference type="NCBI Taxonomy" id="61478"/>
    <lineage>
        <taxon>Eukaryota</taxon>
        <taxon>Metazoa</taxon>
        <taxon>Ecdysozoa</taxon>
        <taxon>Arthropoda</taxon>
        <taxon>Hexapoda</taxon>
        <taxon>Insecta</taxon>
        <taxon>Pterygota</taxon>
        <taxon>Neoptera</taxon>
        <taxon>Polyneoptera</taxon>
        <taxon>Phasmatodea</taxon>
        <taxon>Timematodea</taxon>
        <taxon>Timematoidea</taxon>
        <taxon>Timematidae</taxon>
        <taxon>Timema</taxon>
    </lineage>
</organism>
<reference evidence="3" key="1">
    <citation type="submission" date="2020-11" db="EMBL/GenBank/DDBJ databases">
        <authorList>
            <person name="Tran Van P."/>
        </authorList>
    </citation>
    <scope>NUCLEOTIDE SEQUENCE</scope>
</reference>
<dbReference type="Pfam" id="PF00379">
    <property type="entry name" value="Chitin_bind_4"/>
    <property type="match status" value="1"/>
</dbReference>
<dbReference type="PANTHER" id="PTHR10380">
    <property type="entry name" value="CUTICLE PROTEIN"/>
    <property type="match status" value="1"/>
</dbReference>
<dbReference type="PRINTS" id="PR00947">
    <property type="entry name" value="CUTICLE"/>
</dbReference>
<keyword evidence="2" id="KW-0812">Transmembrane</keyword>
<gene>
    <name evidence="3" type="ORF">TDIB3V08_LOCUS8453</name>
</gene>
<feature type="transmembrane region" description="Helical" evidence="2">
    <location>
        <begin position="45"/>
        <end position="70"/>
    </location>
</feature>
<dbReference type="GO" id="GO:0062129">
    <property type="term" value="C:chitin-based extracellular matrix"/>
    <property type="evidence" value="ECO:0007669"/>
    <property type="project" value="TreeGrafter"/>
</dbReference>
<dbReference type="InterPro" id="IPR000618">
    <property type="entry name" value="Insect_cuticle"/>
</dbReference>
<dbReference type="GO" id="GO:0008010">
    <property type="term" value="F:structural constituent of chitin-based larval cuticle"/>
    <property type="evidence" value="ECO:0007669"/>
    <property type="project" value="TreeGrafter"/>
</dbReference>